<dbReference type="GO" id="GO:0007169">
    <property type="term" value="P:cell surface receptor protein tyrosine kinase signaling pathway"/>
    <property type="evidence" value="ECO:0007669"/>
    <property type="project" value="TreeGrafter"/>
</dbReference>
<evidence type="ECO:0008006" key="6">
    <source>
        <dbReference type="Google" id="ProtNLM"/>
    </source>
</evidence>
<dbReference type="CDD" id="cd00821">
    <property type="entry name" value="PH"/>
    <property type="match status" value="1"/>
</dbReference>
<dbReference type="SMART" id="SM00233">
    <property type="entry name" value="PH"/>
    <property type="match status" value="1"/>
</dbReference>
<reference evidence="4 5" key="1">
    <citation type="submission" date="2024-03" db="EMBL/GenBank/DDBJ databases">
        <title>Adaptation during the transition from Ophiocordyceps entomopathogen to insect associate is accompanied by gene loss and intensified selection.</title>
        <authorList>
            <person name="Ward C.M."/>
            <person name="Onetto C.A."/>
            <person name="Borneman A.R."/>
        </authorList>
    </citation>
    <scope>NUCLEOTIDE SEQUENCE [LARGE SCALE GENOMIC DNA]</scope>
    <source>
        <strain evidence="4">AWRI1</strain>
        <tissue evidence="4">Single Adult Female</tissue>
    </source>
</reference>
<evidence type="ECO:0000313" key="5">
    <source>
        <dbReference type="Proteomes" id="UP001367676"/>
    </source>
</evidence>
<comment type="caution">
    <text evidence="4">The sequence shown here is derived from an EMBL/GenBank/DDBJ whole genome shotgun (WGS) entry which is preliminary data.</text>
</comment>
<organism evidence="4 5">
    <name type="scientific">Parthenolecanium corni</name>
    <dbReference type="NCBI Taxonomy" id="536013"/>
    <lineage>
        <taxon>Eukaryota</taxon>
        <taxon>Metazoa</taxon>
        <taxon>Ecdysozoa</taxon>
        <taxon>Arthropoda</taxon>
        <taxon>Hexapoda</taxon>
        <taxon>Insecta</taxon>
        <taxon>Pterygota</taxon>
        <taxon>Neoptera</taxon>
        <taxon>Paraneoptera</taxon>
        <taxon>Hemiptera</taxon>
        <taxon>Sternorrhyncha</taxon>
        <taxon>Coccoidea</taxon>
        <taxon>Coccidae</taxon>
        <taxon>Parthenolecanium</taxon>
    </lineage>
</organism>
<dbReference type="SUPFAM" id="SSF50729">
    <property type="entry name" value="PH domain-like"/>
    <property type="match status" value="2"/>
</dbReference>
<dbReference type="Gene3D" id="2.30.29.30">
    <property type="entry name" value="Pleckstrin-homology domain (PH domain)/Phosphotyrosine-binding domain (PTB)"/>
    <property type="match status" value="2"/>
</dbReference>
<feature type="compositionally biased region" description="Pro residues" evidence="1">
    <location>
        <begin position="314"/>
        <end position="331"/>
    </location>
</feature>
<dbReference type="PANTHER" id="PTHR21258">
    <property type="entry name" value="DOCKING PROTEIN RELATED"/>
    <property type="match status" value="1"/>
</dbReference>
<feature type="domain" description="PH" evidence="2">
    <location>
        <begin position="6"/>
        <end position="115"/>
    </location>
</feature>
<feature type="domain" description="IRS-type PTB" evidence="3">
    <location>
        <begin position="136"/>
        <end position="241"/>
    </location>
</feature>
<feature type="region of interest" description="Disordered" evidence="1">
    <location>
        <begin position="306"/>
        <end position="360"/>
    </location>
</feature>
<dbReference type="EMBL" id="JBBCAQ010000038">
    <property type="protein sequence ID" value="KAK7571813.1"/>
    <property type="molecule type" value="Genomic_DNA"/>
</dbReference>
<keyword evidence="5" id="KW-1185">Reference proteome</keyword>
<protein>
    <recommendedName>
        <fullName evidence="6">Insulin receptor substrate 1</fullName>
    </recommendedName>
</protein>
<evidence type="ECO:0000259" key="2">
    <source>
        <dbReference type="PROSITE" id="PS50003"/>
    </source>
</evidence>
<proteinExistence type="predicted"/>
<dbReference type="GO" id="GO:0007265">
    <property type="term" value="P:Ras protein signal transduction"/>
    <property type="evidence" value="ECO:0007669"/>
    <property type="project" value="TreeGrafter"/>
</dbReference>
<dbReference type="InterPro" id="IPR001849">
    <property type="entry name" value="PH_domain"/>
</dbReference>
<dbReference type="AlphaFoldDB" id="A0AAN9XX78"/>
<name>A0AAN9XX78_9HEMI</name>
<dbReference type="PROSITE" id="PS50003">
    <property type="entry name" value="PH_DOMAIN"/>
    <property type="match status" value="1"/>
</dbReference>
<evidence type="ECO:0000313" key="4">
    <source>
        <dbReference type="EMBL" id="KAK7571813.1"/>
    </source>
</evidence>
<dbReference type="InterPro" id="IPR050996">
    <property type="entry name" value="Docking_Protein_DOK"/>
</dbReference>
<dbReference type="SMART" id="SM00310">
    <property type="entry name" value="PTBI"/>
    <property type="match status" value="1"/>
</dbReference>
<dbReference type="PROSITE" id="PS51064">
    <property type="entry name" value="IRS_PTB"/>
    <property type="match status" value="1"/>
</dbReference>
<feature type="region of interest" description="Disordered" evidence="1">
    <location>
        <begin position="259"/>
        <end position="282"/>
    </location>
</feature>
<dbReference type="GO" id="GO:0005737">
    <property type="term" value="C:cytoplasm"/>
    <property type="evidence" value="ECO:0007669"/>
    <property type="project" value="TreeGrafter"/>
</dbReference>
<dbReference type="Pfam" id="PF00169">
    <property type="entry name" value="PH"/>
    <property type="match status" value="1"/>
</dbReference>
<accession>A0AAN9XX78</accession>
<dbReference type="Proteomes" id="UP001367676">
    <property type="component" value="Unassembled WGS sequence"/>
</dbReference>
<dbReference type="GO" id="GO:0043410">
    <property type="term" value="P:positive regulation of MAPK cascade"/>
    <property type="evidence" value="ECO:0007669"/>
    <property type="project" value="TreeGrafter"/>
</dbReference>
<evidence type="ECO:0000259" key="3">
    <source>
        <dbReference type="PROSITE" id="PS51064"/>
    </source>
</evidence>
<dbReference type="PANTHER" id="PTHR21258:SF62">
    <property type="entry name" value="INSULIN RECEPTOR SUBSTRATE 1"/>
    <property type="match status" value="1"/>
</dbReference>
<sequence>MIDKENLLKEGFLWFPPHGVLGQLKKSWQKKFCQLFRSSKNGVDRLEVFDSEDEVGKISSNVIITLENCIKITQDAQKHQANVFAVITKSNINYFSANNESEMHEWISAFQAVAFKDNISRQTIEEDNDLYCSSGDAGVFNVKLVSSEASNRCGLSAGYYTLLATPVALHLLDSDDQKTLYKWPYRYIRRYGHRSGRFTFEAGRKCESGEGLFHFEHSKDLFRCIASRMKNMKKLLNQESHSLFCGDNQFQAALSMMARSRSPLPPSPTSATPLPDDVSGGGSLSSLKPLMPYFGSASGNTSPHFIGAATTNVSPPPLMPKYSPAEPPPIKSPIDKPLQQSPPPLVAPRRSIPSPATEPSSHEIDMVAAIAFEAPPPLPELTSGPTPAYDDVEVRSEAWRTMGVDVVNHPFLFQIIPQQTILPSQTVPVHKATVSSSAAAEKSESQKIFHAPVTNSAVGNYDRLQHIGPVAKQSTAPGYKQIPLVSNVVSNSRLEEPIFTWRRPDDFKGYGMIRKKTSVDVSNDDVTRQLCEDLRYTVIHKPERV</sequence>
<dbReference type="InterPro" id="IPR011993">
    <property type="entry name" value="PH-like_dom_sf"/>
</dbReference>
<evidence type="ECO:0000256" key="1">
    <source>
        <dbReference type="SAM" id="MobiDB-lite"/>
    </source>
</evidence>
<gene>
    <name evidence="4" type="ORF">V9T40_014285</name>
</gene>
<dbReference type="InterPro" id="IPR002404">
    <property type="entry name" value="IRS_PTB"/>
</dbReference>
<dbReference type="Pfam" id="PF02174">
    <property type="entry name" value="IRS"/>
    <property type="match status" value="1"/>
</dbReference>
<dbReference type="SMART" id="SM01244">
    <property type="entry name" value="IRS"/>
    <property type="match status" value="1"/>
</dbReference>